<dbReference type="PANTHER" id="PTHR46766">
    <property type="entry name" value="GLUTAMINE-RICH PROTEIN 2"/>
    <property type="match status" value="1"/>
</dbReference>
<proteinExistence type="inferred from homology"/>
<evidence type="ECO:0000256" key="1">
    <source>
        <dbReference type="ARBA" id="ARBA00010652"/>
    </source>
</evidence>
<dbReference type="RefSeq" id="WP_065123607.1">
    <property type="nucleotide sequence ID" value="NZ_LZKQ01000327.1"/>
</dbReference>
<dbReference type="GO" id="GO:0052572">
    <property type="term" value="P:response to host immune response"/>
    <property type="evidence" value="ECO:0007669"/>
    <property type="project" value="TreeGrafter"/>
</dbReference>
<accession>A0A1A3BDH8</accession>
<reference evidence="5 6" key="1">
    <citation type="submission" date="2016-06" db="EMBL/GenBank/DDBJ databases">
        <authorList>
            <person name="Kjaerup R.B."/>
            <person name="Dalgaard T.S."/>
            <person name="Juul-Madsen H.R."/>
        </authorList>
    </citation>
    <scope>NUCLEOTIDE SEQUENCE [LARGE SCALE GENOMIC DNA]</scope>
    <source>
        <strain evidence="5 6">1081914.2</strain>
    </source>
</reference>
<evidence type="ECO:0000259" key="3">
    <source>
        <dbReference type="Pfam" id="PF00823"/>
    </source>
</evidence>
<dbReference type="EMBL" id="LZKQ01000327">
    <property type="protein sequence ID" value="OBI73054.1"/>
    <property type="molecule type" value="Genomic_DNA"/>
</dbReference>
<feature type="coiled-coil region" evidence="2">
    <location>
        <begin position="425"/>
        <end position="459"/>
    </location>
</feature>
<dbReference type="PANTHER" id="PTHR46766:SF1">
    <property type="entry name" value="GLUTAMINE-RICH PROTEIN 2"/>
    <property type="match status" value="1"/>
</dbReference>
<feature type="domain" description="PPE family C-terminal" evidence="4">
    <location>
        <begin position="315"/>
        <end position="397"/>
    </location>
</feature>
<protein>
    <recommendedName>
        <fullName evidence="7">PPE family protein</fullName>
    </recommendedName>
</protein>
<dbReference type="Gene3D" id="1.20.1260.20">
    <property type="entry name" value="PPE superfamily"/>
    <property type="match status" value="1"/>
</dbReference>
<evidence type="ECO:0000313" key="5">
    <source>
        <dbReference type="EMBL" id="OBI73054.1"/>
    </source>
</evidence>
<name>A0A1A3BDH8_MYCAS</name>
<organism evidence="5 6">
    <name type="scientific">Mycobacterium asiaticum</name>
    <dbReference type="NCBI Taxonomy" id="1790"/>
    <lineage>
        <taxon>Bacteria</taxon>
        <taxon>Bacillati</taxon>
        <taxon>Actinomycetota</taxon>
        <taxon>Actinomycetes</taxon>
        <taxon>Mycobacteriales</taxon>
        <taxon>Mycobacteriaceae</taxon>
        <taxon>Mycobacterium</taxon>
    </lineage>
</organism>
<dbReference type="InterPro" id="IPR000030">
    <property type="entry name" value="PPE_dom"/>
</dbReference>
<dbReference type="InterPro" id="IPR022171">
    <property type="entry name" value="PPE_C"/>
</dbReference>
<dbReference type="Proteomes" id="UP000093795">
    <property type="component" value="Unassembled WGS sequence"/>
</dbReference>
<dbReference type="Pfam" id="PF12484">
    <property type="entry name" value="PPE-SVP"/>
    <property type="match status" value="1"/>
</dbReference>
<sequence>MSIFAFAGLPPEVNSGRMYAGAGPAPMMQAAAAWGTLAAELNSAAASYRQVLSALTTGPWVGPSSTSMTAAVSPFVSWMSATAALARQTASQLGSAIAAYETAFASVVPPAQIEVNRALLSALVATNVFGQNSPAIATTEAQYAEMWAQDAMAMSGYAGASAAATRLVAFDTPPQTTNPAGTTTQAAAVNQTTAAATSSNVQNTLSGIPNLLQNLSSGFTLDNNPLLDLLNSSPVQVFNSLSGLSVGPQILSEGLNFDASGAMLTFAPPVATAWNPLISALSAPAAAASDVSSVSGAPAGALGSSTLVGSSSPVSAGVGEAATVGKLSVPPSWGSASPAIRLAATALPITGLDGVAAQGVAGSFGGIPAMGGPLASVVNAPREGQGSRAGARAKVVAAFAGESGLNTDSADRWVAQDRRSDGDDAVSERDELNQLRRAIADMTRQRDALTRTAALLIQEATNK</sequence>
<dbReference type="SUPFAM" id="SSF140459">
    <property type="entry name" value="PE/PPE dimer-like"/>
    <property type="match status" value="1"/>
</dbReference>
<evidence type="ECO:0000256" key="2">
    <source>
        <dbReference type="SAM" id="Coils"/>
    </source>
</evidence>
<dbReference type="InterPro" id="IPR038332">
    <property type="entry name" value="PPE_sf"/>
</dbReference>
<dbReference type="Pfam" id="PF00823">
    <property type="entry name" value="PPE"/>
    <property type="match status" value="1"/>
</dbReference>
<evidence type="ECO:0000259" key="4">
    <source>
        <dbReference type="Pfam" id="PF12484"/>
    </source>
</evidence>
<comment type="caution">
    <text evidence="5">The sequence shown here is derived from an EMBL/GenBank/DDBJ whole genome shotgun (WGS) entry which is preliminary data.</text>
</comment>
<keyword evidence="2" id="KW-0175">Coiled coil</keyword>
<evidence type="ECO:0000313" key="6">
    <source>
        <dbReference type="Proteomes" id="UP000093795"/>
    </source>
</evidence>
<comment type="similarity">
    <text evidence="1">Belongs to the mycobacterial PPE family.</text>
</comment>
<dbReference type="AlphaFoldDB" id="A0A1A3BDH8"/>
<feature type="domain" description="PPE" evidence="3">
    <location>
        <begin position="6"/>
        <end position="167"/>
    </location>
</feature>
<dbReference type="FunFam" id="1.20.1260.20:FF:000001">
    <property type="entry name" value="PPE family protein PPE41"/>
    <property type="match status" value="1"/>
</dbReference>
<dbReference type="OrthoDB" id="4753184at2"/>
<evidence type="ECO:0008006" key="7">
    <source>
        <dbReference type="Google" id="ProtNLM"/>
    </source>
</evidence>
<gene>
    <name evidence="5" type="ORF">A9X01_00395</name>
</gene>